<dbReference type="STRING" id="47428.A0A284RTM4"/>
<feature type="region of interest" description="Disordered" evidence="1">
    <location>
        <begin position="48"/>
        <end position="79"/>
    </location>
</feature>
<feature type="compositionally biased region" description="Polar residues" evidence="1">
    <location>
        <begin position="1"/>
        <end position="21"/>
    </location>
</feature>
<gene>
    <name evidence="2" type="ORF">ARMOST_15501</name>
</gene>
<feature type="region of interest" description="Disordered" evidence="1">
    <location>
        <begin position="97"/>
        <end position="138"/>
    </location>
</feature>
<keyword evidence="3" id="KW-1185">Reference proteome</keyword>
<dbReference type="AlphaFoldDB" id="A0A284RTM4"/>
<dbReference type="EMBL" id="FUEG01000016">
    <property type="protein sequence ID" value="SJL12080.1"/>
    <property type="molecule type" value="Genomic_DNA"/>
</dbReference>
<organism evidence="2 3">
    <name type="scientific">Armillaria ostoyae</name>
    <name type="common">Armillaria root rot fungus</name>
    <dbReference type="NCBI Taxonomy" id="47428"/>
    <lineage>
        <taxon>Eukaryota</taxon>
        <taxon>Fungi</taxon>
        <taxon>Dikarya</taxon>
        <taxon>Basidiomycota</taxon>
        <taxon>Agaricomycotina</taxon>
        <taxon>Agaricomycetes</taxon>
        <taxon>Agaricomycetidae</taxon>
        <taxon>Agaricales</taxon>
        <taxon>Marasmiineae</taxon>
        <taxon>Physalacriaceae</taxon>
        <taxon>Armillaria</taxon>
    </lineage>
</organism>
<sequence length="138" mass="15041">MSLRSMPSLSNLTISNKSNPIDLTVDNADETYEYPRQLKRMRLENVTHPNNSILPTSHSMPSTPPPPPSMSSFTSHDQKPAMAMPIARHSSLLVPSIFALNPNPSNNGSYRPPFAGPSSFRAPPPVPPSSIPQKRLSA</sequence>
<evidence type="ECO:0000313" key="2">
    <source>
        <dbReference type="EMBL" id="SJL12080.1"/>
    </source>
</evidence>
<proteinExistence type="predicted"/>
<reference evidence="3" key="1">
    <citation type="journal article" date="2017" name="Nat. Ecol. Evol.">
        <title>Genome expansion and lineage-specific genetic innovations in the forest pathogenic fungi Armillaria.</title>
        <authorList>
            <person name="Sipos G."/>
            <person name="Prasanna A.N."/>
            <person name="Walter M.C."/>
            <person name="O'Connor E."/>
            <person name="Balint B."/>
            <person name="Krizsan K."/>
            <person name="Kiss B."/>
            <person name="Hess J."/>
            <person name="Varga T."/>
            <person name="Slot J."/>
            <person name="Riley R."/>
            <person name="Boka B."/>
            <person name="Rigling D."/>
            <person name="Barry K."/>
            <person name="Lee J."/>
            <person name="Mihaltcheva S."/>
            <person name="LaButti K."/>
            <person name="Lipzen A."/>
            <person name="Waldron R."/>
            <person name="Moloney N.M."/>
            <person name="Sperisen C."/>
            <person name="Kredics L."/>
            <person name="Vagvoelgyi C."/>
            <person name="Patrignani A."/>
            <person name="Fitzpatrick D."/>
            <person name="Nagy I."/>
            <person name="Doyle S."/>
            <person name="Anderson J.B."/>
            <person name="Grigoriev I.V."/>
            <person name="Gueldener U."/>
            <person name="Muensterkoetter M."/>
            <person name="Nagy L.G."/>
        </authorList>
    </citation>
    <scope>NUCLEOTIDE SEQUENCE [LARGE SCALE GENOMIC DNA]</scope>
    <source>
        <strain evidence="3">C18/9</strain>
    </source>
</reference>
<evidence type="ECO:0000256" key="1">
    <source>
        <dbReference type="SAM" id="MobiDB-lite"/>
    </source>
</evidence>
<evidence type="ECO:0000313" key="3">
    <source>
        <dbReference type="Proteomes" id="UP000219338"/>
    </source>
</evidence>
<dbReference type="Proteomes" id="UP000219338">
    <property type="component" value="Unassembled WGS sequence"/>
</dbReference>
<name>A0A284RTM4_ARMOS</name>
<accession>A0A284RTM4</accession>
<protein>
    <submittedName>
        <fullName evidence="2">Uncharacterized protein</fullName>
    </submittedName>
</protein>
<feature type="region of interest" description="Disordered" evidence="1">
    <location>
        <begin position="1"/>
        <end position="23"/>
    </location>
</feature>